<evidence type="ECO:0000256" key="1">
    <source>
        <dbReference type="SAM" id="Phobius"/>
    </source>
</evidence>
<dbReference type="RefSeq" id="WP_140511400.1">
    <property type="nucleotide sequence ID" value="NZ_RCZH01000020.1"/>
</dbReference>
<feature type="transmembrane region" description="Helical" evidence="1">
    <location>
        <begin position="276"/>
        <end position="297"/>
    </location>
</feature>
<organism evidence="2 3">
    <name type="scientific">Flavobacterium pectinovorum</name>
    <dbReference type="NCBI Taxonomy" id="29533"/>
    <lineage>
        <taxon>Bacteria</taxon>
        <taxon>Pseudomonadati</taxon>
        <taxon>Bacteroidota</taxon>
        <taxon>Flavobacteriia</taxon>
        <taxon>Flavobacteriales</taxon>
        <taxon>Flavobacteriaceae</taxon>
        <taxon>Flavobacterium</taxon>
    </lineage>
</organism>
<evidence type="ECO:0000313" key="3">
    <source>
        <dbReference type="Proteomes" id="UP000319700"/>
    </source>
</evidence>
<protein>
    <recommendedName>
        <fullName evidence="4">Chain length determinant protein</fullName>
    </recommendedName>
</protein>
<dbReference type="OrthoDB" id="1522571at2"/>
<dbReference type="PANTHER" id="PTHR32309">
    <property type="entry name" value="TYROSINE-PROTEIN KINASE"/>
    <property type="match status" value="1"/>
</dbReference>
<reference evidence="2 3" key="1">
    <citation type="journal article" date="2019" name="Environ. Microbiol.">
        <title>Species interactions and distinct microbial communities in high Arctic permafrost affected cryosols are associated with the CH4 and CO2 gas fluxes.</title>
        <authorList>
            <person name="Altshuler I."/>
            <person name="Hamel J."/>
            <person name="Turney S."/>
            <person name="Magnuson E."/>
            <person name="Levesque R."/>
            <person name="Greer C."/>
            <person name="Whyte L.G."/>
        </authorList>
    </citation>
    <scope>NUCLEOTIDE SEQUENCE [LARGE SCALE GENOMIC DNA]</scope>
    <source>
        <strain evidence="2 3">42</strain>
    </source>
</reference>
<sequence length="312" mass="35532">MIQAAKEDNESLSILKNSLFLILKWEFKIILSVTSLFTIIGLFYVLNIQKEYISTGKIMPEVSYKAPNGMAGVYQLLKKYNNNIDLYNTEITSSDLYAEIIKTNDFCKYILSKNVKTSTNKIISLKSYYDYYLQNNTSLVEKRKSNSTITDGIKYNSNIQKRIVVTTSKKSNVILVTAQMPDPSVAADVANLTMAYLMDYITHYRTEKARNELQFIENLQKNISKDATKNDISANEIQNNLVALTVQMQIQIQEDTPVFQILEKAEIPLSSSEPSIFNILITFSFIGFLIGVVIAYLKNNNYKILFDSTIKS</sequence>
<dbReference type="InterPro" id="IPR050445">
    <property type="entry name" value="Bact_polysacc_biosynth/exp"/>
</dbReference>
<dbReference type="EMBL" id="RCZH01000020">
    <property type="protein sequence ID" value="TPG33947.1"/>
    <property type="molecule type" value="Genomic_DNA"/>
</dbReference>
<feature type="transmembrane region" description="Helical" evidence="1">
    <location>
        <begin position="29"/>
        <end position="48"/>
    </location>
</feature>
<proteinExistence type="predicted"/>
<evidence type="ECO:0000313" key="2">
    <source>
        <dbReference type="EMBL" id="TPG33947.1"/>
    </source>
</evidence>
<keyword evidence="3" id="KW-1185">Reference proteome</keyword>
<dbReference type="GO" id="GO:0004713">
    <property type="term" value="F:protein tyrosine kinase activity"/>
    <property type="evidence" value="ECO:0007669"/>
    <property type="project" value="TreeGrafter"/>
</dbReference>
<name>A0A502E969_9FLAO</name>
<keyword evidence="1" id="KW-0472">Membrane</keyword>
<gene>
    <name evidence="2" type="ORF">EAH81_23660</name>
</gene>
<evidence type="ECO:0008006" key="4">
    <source>
        <dbReference type="Google" id="ProtNLM"/>
    </source>
</evidence>
<keyword evidence="1" id="KW-1133">Transmembrane helix</keyword>
<comment type="caution">
    <text evidence="2">The sequence shown here is derived from an EMBL/GenBank/DDBJ whole genome shotgun (WGS) entry which is preliminary data.</text>
</comment>
<dbReference type="Proteomes" id="UP000319700">
    <property type="component" value="Unassembled WGS sequence"/>
</dbReference>
<dbReference type="PANTHER" id="PTHR32309:SF13">
    <property type="entry name" value="FERRIC ENTEROBACTIN TRANSPORT PROTEIN FEPE"/>
    <property type="match status" value="1"/>
</dbReference>
<accession>A0A502E969</accession>
<dbReference type="AlphaFoldDB" id="A0A502E969"/>
<dbReference type="GO" id="GO:0005886">
    <property type="term" value="C:plasma membrane"/>
    <property type="evidence" value="ECO:0007669"/>
    <property type="project" value="TreeGrafter"/>
</dbReference>
<keyword evidence="1" id="KW-0812">Transmembrane</keyword>